<protein>
    <submittedName>
        <fullName evidence="1">Uncharacterized protein</fullName>
    </submittedName>
</protein>
<proteinExistence type="predicted"/>
<dbReference type="EMBL" id="ML994728">
    <property type="protein sequence ID" value="KAF2175632.1"/>
    <property type="molecule type" value="Genomic_DNA"/>
</dbReference>
<dbReference type="Proteomes" id="UP000800200">
    <property type="component" value="Unassembled WGS sequence"/>
</dbReference>
<gene>
    <name evidence="1" type="ORF">K469DRAFT_701666</name>
</gene>
<organism evidence="1 2">
    <name type="scientific">Zopfia rhizophila CBS 207.26</name>
    <dbReference type="NCBI Taxonomy" id="1314779"/>
    <lineage>
        <taxon>Eukaryota</taxon>
        <taxon>Fungi</taxon>
        <taxon>Dikarya</taxon>
        <taxon>Ascomycota</taxon>
        <taxon>Pezizomycotina</taxon>
        <taxon>Dothideomycetes</taxon>
        <taxon>Dothideomycetes incertae sedis</taxon>
        <taxon>Zopfiaceae</taxon>
        <taxon>Zopfia</taxon>
    </lineage>
</organism>
<sequence>MNGMWFESRTKAVSLAEDDPGIFSPYLNLIHMNQLPTKIANDLPLSDTESIL</sequence>
<evidence type="ECO:0000313" key="2">
    <source>
        <dbReference type="Proteomes" id="UP000800200"/>
    </source>
</evidence>
<name>A0A6A6DBE8_9PEZI</name>
<dbReference type="AlphaFoldDB" id="A0A6A6DBE8"/>
<accession>A0A6A6DBE8</accession>
<reference evidence="1" key="1">
    <citation type="journal article" date="2020" name="Stud. Mycol.">
        <title>101 Dothideomycetes genomes: a test case for predicting lifestyles and emergence of pathogens.</title>
        <authorList>
            <person name="Haridas S."/>
            <person name="Albert R."/>
            <person name="Binder M."/>
            <person name="Bloem J."/>
            <person name="Labutti K."/>
            <person name="Salamov A."/>
            <person name="Andreopoulos B."/>
            <person name="Baker S."/>
            <person name="Barry K."/>
            <person name="Bills G."/>
            <person name="Bluhm B."/>
            <person name="Cannon C."/>
            <person name="Castanera R."/>
            <person name="Culley D."/>
            <person name="Daum C."/>
            <person name="Ezra D."/>
            <person name="Gonzalez J."/>
            <person name="Henrissat B."/>
            <person name="Kuo A."/>
            <person name="Liang C."/>
            <person name="Lipzen A."/>
            <person name="Lutzoni F."/>
            <person name="Magnuson J."/>
            <person name="Mondo S."/>
            <person name="Nolan M."/>
            <person name="Ohm R."/>
            <person name="Pangilinan J."/>
            <person name="Park H.-J."/>
            <person name="Ramirez L."/>
            <person name="Alfaro M."/>
            <person name="Sun H."/>
            <person name="Tritt A."/>
            <person name="Yoshinaga Y."/>
            <person name="Zwiers L.-H."/>
            <person name="Turgeon B."/>
            <person name="Goodwin S."/>
            <person name="Spatafora J."/>
            <person name="Crous P."/>
            <person name="Grigoriev I."/>
        </authorList>
    </citation>
    <scope>NUCLEOTIDE SEQUENCE</scope>
    <source>
        <strain evidence="1">CBS 207.26</strain>
    </source>
</reference>
<evidence type="ECO:0000313" key="1">
    <source>
        <dbReference type="EMBL" id="KAF2175632.1"/>
    </source>
</evidence>
<keyword evidence="2" id="KW-1185">Reference proteome</keyword>